<dbReference type="Gene3D" id="3.40.50.360">
    <property type="match status" value="1"/>
</dbReference>
<feature type="region of interest" description="Disordered" evidence="4">
    <location>
        <begin position="206"/>
        <end position="229"/>
    </location>
</feature>
<dbReference type="NCBIfam" id="TIGR04037">
    <property type="entry name" value="LLM_duo_CE1759"/>
    <property type="match status" value="1"/>
</dbReference>
<proteinExistence type="predicted"/>
<dbReference type="InterPro" id="IPR029039">
    <property type="entry name" value="Flavoprotein-like_sf"/>
</dbReference>
<dbReference type="GO" id="GO:0016491">
    <property type="term" value="F:oxidoreductase activity"/>
    <property type="evidence" value="ECO:0007669"/>
    <property type="project" value="UniProtKB-KW"/>
</dbReference>
<evidence type="ECO:0000313" key="6">
    <source>
        <dbReference type="EMBL" id="KGM10025.1"/>
    </source>
</evidence>
<keyword evidence="7" id="KW-1185">Reference proteome</keyword>
<organism evidence="6 7">
    <name type="scientific">Cellulomonas carbonis T26</name>
    <dbReference type="NCBI Taxonomy" id="947969"/>
    <lineage>
        <taxon>Bacteria</taxon>
        <taxon>Bacillati</taxon>
        <taxon>Actinomycetota</taxon>
        <taxon>Actinomycetes</taxon>
        <taxon>Micrococcales</taxon>
        <taxon>Cellulomonadaceae</taxon>
        <taxon>Cellulomonas</taxon>
    </lineage>
</organism>
<evidence type="ECO:0000313" key="7">
    <source>
        <dbReference type="Proteomes" id="UP000029839"/>
    </source>
</evidence>
<name>A0A0A0BPY7_9CELL</name>
<sequence length="229" mass="23829">MSAQGMRGARDAGGTRRLAVVSAGLRQPSTTRLLADRLAKATVVALGELGVQTQVDVVEVREHGHDLTNMLATGFASESLEKAIETVVSADGLIAVTPIFSGSYTGPFKTFFDVIDDGALAGMPVLLGATAGTARHSLAIDHAMRPLFAYLRALVVPTGVFGATEDFGSADRRSVGSTDGSADGVPPIAVRVDRAARELAPLVAGRKARERTDPFSDPTPFERLLAGGS</sequence>
<evidence type="ECO:0000256" key="3">
    <source>
        <dbReference type="ARBA" id="ARBA00023002"/>
    </source>
</evidence>
<dbReference type="PANTHER" id="PTHR43408:SF2">
    <property type="entry name" value="FMN REDUCTASE (NADPH)"/>
    <property type="match status" value="1"/>
</dbReference>
<keyword evidence="2" id="KW-0288">FMN</keyword>
<protein>
    <submittedName>
        <fullName evidence="6">NADPH-dependent FMN reductase</fullName>
    </submittedName>
</protein>
<evidence type="ECO:0000259" key="5">
    <source>
        <dbReference type="Pfam" id="PF03358"/>
    </source>
</evidence>
<dbReference type="InterPro" id="IPR005025">
    <property type="entry name" value="FMN_Rdtase-like_dom"/>
</dbReference>
<comment type="caution">
    <text evidence="6">The sequence shown here is derived from an EMBL/GenBank/DDBJ whole genome shotgun (WGS) entry which is preliminary data.</text>
</comment>
<keyword evidence="1" id="KW-0285">Flavoprotein</keyword>
<reference evidence="6 7" key="1">
    <citation type="submission" date="2013-08" db="EMBL/GenBank/DDBJ databases">
        <title>Genome sequencing of Cellulomonas carbonis T26.</title>
        <authorList>
            <person name="Chen F."/>
            <person name="Li Y."/>
            <person name="Wang G."/>
        </authorList>
    </citation>
    <scope>NUCLEOTIDE SEQUENCE [LARGE SCALE GENOMIC DNA]</scope>
    <source>
        <strain evidence="6 7">T26</strain>
    </source>
</reference>
<reference evidence="6 7" key="2">
    <citation type="journal article" date="2015" name="Stand. Genomic Sci.">
        <title>Draft genome sequence of Cellulomonas carbonis T26(T) and comparative analysis of six Cellulomonas genomes.</title>
        <authorList>
            <person name="Zhuang W."/>
            <person name="Zhang S."/>
            <person name="Xia X."/>
            <person name="Wang G."/>
        </authorList>
    </citation>
    <scope>NUCLEOTIDE SEQUENCE [LARGE SCALE GENOMIC DNA]</scope>
    <source>
        <strain evidence="6 7">T26</strain>
    </source>
</reference>
<dbReference type="SUPFAM" id="SSF52218">
    <property type="entry name" value="Flavoproteins"/>
    <property type="match status" value="1"/>
</dbReference>
<evidence type="ECO:0000256" key="1">
    <source>
        <dbReference type="ARBA" id="ARBA00022630"/>
    </source>
</evidence>
<feature type="domain" description="NADPH-dependent FMN reductase-like" evidence="5">
    <location>
        <begin position="17"/>
        <end position="165"/>
    </location>
</feature>
<accession>A0A0A0BPY7</accession>
<gene>
    <name evidence="6" type="ORF">N868_17050</name>
</gene>
<dbReference type="InterPro" id="IPR051814">
    <property type="entry name" value="NAD(P)H-dep_FMN_reductase"/>
</dbReference>
<evidence type="ECO:0000256" key="2">
    <source>
        <dbReference type="ARBA" id="ARBA00022643"/>
    </source>
</evidence>
<dbReference type="AlphaFoldDB" id="A0A0A0BPY7"/>
<dbReference type="Pfam" id="PF03358">
    <property type="entry name" value="FMN_red"/>
    <property type="match status" value="1"/>
</dbReference>
<dbReference type="InterPro" id="IPR023932">
    <property type="entry name" value="CE1759_FMN_reduct"/>
</dbReference>
<dbReference type="Proteomes" id="UP000029839">
    <property type="component" value="Unassembled WGS sequence"/>
</dbReference>
<dbReference type="PANTHER" id="PTHR43408">
    <property type="entry name" value="FMN REDUCTASE (NADPH)"/>
    <property type="match status" value="1"/>
</dbReference>
<evidence type="ECO:0000256" key="4">
    <source>
        <dbReference type="SAM" id="MobiDB-lite"/>
    </source>
</evidence>
<keyword evidence="3" id="KW-0560">Oxidoreductase</keyword>
<dbReference type="EMBL" id="AXCY01000066">
    <property type="protein sequence ID" value="KGM10025.1"/>
    <property type="molecule type" value="Genomic_DNA"/>
</dbReference>
<dbReference type="RefSeq" id="WP_229734712.1">
    <property type="nucleotide sequence ID" value="NZ_AXCY01000066.1"/>
</dbReference>